<name>A0A9Q0RIW5_BLOTA</name>
<dbReference type="EMBL" id="JAPWDV010000003">
    <property type="protein sequence ID" value="KAJ6217328.1"/>
    <property type="molecule type" value="Genomic_DNA"/>
</dbReference>
<dbReference type="GO" id="GO:0005886">
    <property type="term" value="C:plasma membrane"/>
    <property type="evidence" value="ECO:0007669"/>
    <property type="project" value="TreeGrafter"/>
</dbReference>
<dbReference type="Proteomes" id="UP001142055">
    <property type="component" value="Chromosome 3"/>
</dbReference>
<keyword evidence="2 5" id="KW-0732">Signal</keyword>
<evidence type="ECO:0000256" key="4">
    <source>
        <dbReference type="SAM" id="MobiDB-lite"/>
    </source>
</evidence>
<evidence type="ECO:0000256" key="5">
    <source>
        <dbReference type="SAM" id="SignalP"/>
    </source>
</evidence>
<dbReference type="InterPro" id="IPR050541">
    <property type="entry name" value="LRR_TM_domain-containing"/>
</dbReference>
<dbReference type="AlphaFoldDB" id="A0A9Q0RIW5"/>
<feature type="compositionally biased region" description="Polar residues" evidence="4">
    <location>
        <begin position="27"/>
        <end position="49"/>
    </location>
</feature>
<dbReference type="InterPro" id="IPR026906">
    <property type="entry name" value="LRR_5"/>
</dbReference>
<dbReference type="InterPro" id="IPR032675">
    <property type="entry name" value="LRR_dom_sf"/>
</dbReference>
<dbReference type="Pfam" id="PF13306">
    <property type="entry name" value="LRR_5"/>
    <property type="match status" value="1"/>
</dbReference>
<protein>
    <submittedName>
        <fullName evidence="6">Uncharacterized protein</fullName>
    </submittedName>
</protein>
<evidence type="ECO:0000256" key="1">
    <source>
        <dbReference type="ARBA" id="ARBA00022614"/>
    </source>
</evidence>
<feature type="signal peptide" evidence="5">
    <location>
        <begin position="1"/>
        <end position="21"/>
    </location>
</feature>
<evidence type="ECO:0000313" key="6">
    <source>
        <dbReference type="EMBL" id="KAJ6217328.1"/>
    </source>
</evidence>
<evidence type="ECO:0000256" key="3">
    <source>
        <dbReference type="ARBA" id="ARBA00022737"/>
    </source>
</evidence>
<feature type="region of interest" description="Disordered" evidence="4">
    <location>
        <begin position="27"/>
        <end position="51"/>
    </location>
</feature>
<evidence type="ECO:0000256" key="2">
    <source>
        <dbReference type="ARBA" id="ARBA00022729"/>
    </source>
</evidence>
<dbReference type="PANTHER" id="PTHR24369:SF210">
    <property type="entry name" value="CHAOPTIN-RELATED"/>
    <property type="match status" value="1"/>
</dbReference>
<gene>
    <name evidence="6" type="ORF">RDWZM_008485</name>
</gene>
<keyword evidence="7" id="KW-1185">Reference proteome</keyword>
<comment type="caution">
    <text evidence="6">The sequence shown here is derived from an EMBL/GenBank/DDBJ whole genome shotgun (WGS) entry which is preliminary data.</text>
</comment>
<dbReference type="SUPFAM" id="SSF52058">
    <property type="entry name" value="L domain-like"/>
    <property type="match status" value="1"/>
</dbReference>
<keyword evidence="3" id="KW-0677">Repeat</keyword>
<proteinExistence type="predicted"/>
<dbReference type="PANTHER" id="PTHR24369">
    <property type="entry name" value="ANTIGEN BSP, PUTATIVE-RELATED"/>
    <property type="match status" value="1"/>
</dbReference>
<sequence>MTSKLLIRFIFLCWSTNLVIGHWSQGNNLQNERNQKPTPTTESVSNNPASCPKDSAMISPCTCSLNKTSRNGKPELSCINFVNGSNAIPLNQVFRKLSDHLDSNGESKRYERLLLVNSQMSNINGSLFHDLQFNYLSIYETNLTMVNSDSFTNMADTLTYLLMKSNRLKTIFSALKQLKNLETLVLNLGDKSFQTIDSKSLVDMPQLKKVTLNGIMNSINSDAFVNLPSLTFLKITNQLESIQNGAFNFTQNNSTNTTDLTIDLSNNKLNENSFEVGFLQLKPEITVKLDLTYNSLSFLPEEVFRPFFEINSDNRLLMKNNKFKCGNCVSYWLIKNITDIQDRLEVNCYQNNQITIWDYDWRTIPYQRCTTNDDCNSLCIGNGYNRSECSSRLLRLNRVCECYDCDFVLCAKYCTKFNLKFMGCSCFALPNIVGTKNYGSNADGNQLLTNECYDNKFFCQCSK</sequence>
<evidence type="ECO:0000313" key="7">
    <source>
        <dbReference type="Proteomes" id="UP001142055"/>
    </source>
</evidence>
<dbReference type="Gene3D" id="3.80.10.10">
    <property type="entry name" value="Ribonuclease Inhibitor"/>
    <property type="match status" value="1"/>
</dbReference>
<reference evidence="6" key="1">
    <citation type="submission" date="2022-12" db="EMBL/GenBank/DDBJ databases">
        <title>Genome assemblies of Blomia tropicalis.</title>
        <authorList>
            <person name="Cui Y."/>
        </authorList>
    </citation>
    <scope>NUCLEOTIDE SEQUENCE</scope>
    <source>
        <tissue evidence="6">Adult mites</tissue>
    </source>
</reference>
<accession>A0A9Q0RIW5</accession>
<feature type="chain" id="PRO_5040106353" evidence="5">
    <location>
        <begin position="22"/>
        <end position="463"/>
    </location>
</feature>
<keyword evidence="1" id="KW-0433">Leucine-rich repeat</keyword>
<organism evidence="6 7">
    <name type="scientific">Blomia tropicalis</name>
    <name type="common">Mite</name>
    <dbReference type="NCBI Taxonomy" id="40697"/>
    <lineage>
        <taxon>Eukaryota</taxon>
        <taxon>Metazoa</taxon>
        <taxon>Ecdysozoa</taxon>
        <taxon>Arthropoda</taxon>
        <taxon>Chelicerata</taxon>
        <taxon>Arachnida</taxon>
        <taxon>Acari</taxon>
        <taxon>Acariformes</taxon>
        <taxon>Sarcoptiformes</taxon>
        <taxon>Astigmata</taxon>
        <taxon>Glycyphagoidea</taxon>
        <taxon>Echimyopodidae</taxon>
        <taxon>Blomia</taxon>
    </lineage>
</organism>